<accession>A0A9P4HQR6</accession>
<keyword evidence="3" id="KW-1185">Reference proteome</keyword>
<feature type="non-terminal residue" evidence="2">
    <location>
        <position position="1"/>
    </location>
</feature>
<keyword evidence="1" id="KW-1133">Transmembrane helix</keyword>
<protein>
    <submittedName>
        <fullName evidence="2">Uncharacterized protein</fullName>
    </submittedName>
</protein>
<dbReference type="Proteomes" id="UP000799776">
    <property type="component" value="Unassembled WGS sequence"/>
</dbReference>
<dbReference type="GO" id="GO:0006506">
    <property type="term" value="P:GPI anchor biosynthetic process"/>
    <property type="evidence" value="ECO:0007669"/>
    <property type="project" value="TreeGrafter"/>
</dbReference>
<dbReference type="InterPro" id="IPR019433">
    <property type="entry name" value="GPI_ManTrfase_II_coact_Pga1"/>
</dbReference>
<proteinExistence type="predicted"/>
<dbReference type="EMBL" id="ML978738">
    <property type="protein sequence ID" value="KAF2084701.1"/>
    <property type="molecule type" value="Genomic_DNA"/>
</dbReference>
<evidence type="ECO:0000313" key="2">
    <source>
        <dbReference type="EMBL" id="KAF2084701.1"/>
    </source>
</evidence>
<dbReference type="AlphaFoldDB" id="A0A9P4HQR6"/>
<organism evidence="2 3">
    <name type="scientific">Saccharata proteae CBS 121410</name>
    <dbReference type="NCBI Taxonomy" id="1314787"/>
    <lineage>
        <taxon>Eukaryota</taxon>
        <taxon>Fungi</taxon>
        <taxon>Dikarya</taxon>
        <taxon>Ascomycota</taxon>
        <taxon>Pezizomycotina</taxon>
        <taxon>Dothideomycetes</taxon>
        <taxon>Dothideomycetes incertae sedis</taxon>
        <taxon>Botryosphaeriales</taxon>
        <taxon>Saccharataceae</taxon>
        <taxon>Saccharata</taxon>
    </lineage>
</organism>
<dbReference type="GO" id="GO:0031501">
    <property type="term" value="C:mannosyltransferase complex"/>
    <property type="evidence" value="ECO:0007669"/>
    <property type="project" value="TreeGrafter"/>
</dbReference>
<keyword evidence="1" id="KW-0472">Membrane</keyword>
<dbReference type="OrthoDB" id="3360032at2759"/>
<dbReference type="PANTHER" id="PTHR28022:SF1">
    <property type="entry name" value="GPI MANNOSYLTRANSFERASE 2 SUBUNIT PGA1"/>
    <property type="match status" value="1"/>
</dbReference>
<gene>
    <name evidence="2" type="ORF">K490DRAFT_17936</name>
</gene>
<feature type="non-terminal residue" evidence="2">
    <location>
        <position position="202"/>
    </location>
</feature>
<evidence type="ECO:0000256" key="1">
    <source>
        <dbReference type="SAM" id="Phobius"/>
    </source>
</evidence>
<comment type="caution">
    <text evidence="2">The sequence shown here is derived from an EMBL/GenBank/DDBJ whole genome shotgun (WGS) entry which is preliminary data.</text>
</comment>
<reference evidence="2" key="1">
    <citation type="journal article" date="2020" name="Stud. Mycol.">
        <title>101 Dothideomycetes genomes: a test case for predicting lifestyles and emergence of pathogens.</title>
        <authorList>
            <person name="Haridas S."/>
            <person name="Albert R."/>
            <person name="Binder M."/>
            <person name="Bloem J."/>
            <person name="Labutti K."/>
            <person name="Salamov A."/>
            <person name="Andreopoulos B."/>
            <person name="Baker S."/>
            <person name="Barry K."/>
            <person name="Bills G."/>
            <person name="Bluhm B."/>
            <person name="Cannon C."/>
            <person name="Castanera R."/>
            <person name="Culley D."/>
            <person name="Daum C."/>
            <person name="Ezra D."/>
            <person name="Gonzalez J."/>
            <person name="Henrissat B."/>
            <person name="Kuo A."/>
            <person name="Liang C."/>
            <person name="Lipzen A."/>
            <person name="Lutzoni F."/>
            <person name="Magnuson J."/>
            <person name="Mondo S."/>
            <person name="Nolan M."/>
            <person name="Ohm R."/>
            <person name="Pangilinan J."/>
            <person name="Park H.-J."/>
            <person name="Ramirez L."/>
            <person name="Alfaro M."/>
            <person name="Sun H."/>
            <person name="Tritt A."/>
            <person name="Yoshinaga Y."/>
            <person name="Zwiers L.-H."/>
            <person name="Turgeon B."/>
            <person name="Goodwin S."/>
            <person name="Spatafora J."/>
            <person name="Crous P."/>
            <person name="Grigoriev I."/>
        </authorList>
    </citation>
    <scope>NUCLEOTIDE SEQUENCE</scope>
    <source>
        <strain evidence="2">CBS 121410</strain>
    </source>
</reference>
<keyword evidence="1" id="KW-0812">Transmembrane</keyword>
<dbReference type="GO" id="GO:0005789">
    <property type="term" value="C:endoplasmic reticulum membrane"/>
    <property type="evidence" value="ECO:0007669"/>
    <property type="project" value="TreeGrafter"/>
</dbReference>
<evidence type="ECO:0000313" key="3">
    <source>
        <dbReference type="Proteomes" id="UP000799776"/>
    </source>
</evidence>
<sequence length="202" mass="22255">ANVEKTIFLGPDPLQLPDVRPGLEDLRLSSLSPAKSTLRTRLPVSFAGKQHWFLLEDLEEGRRYEVRICWAATQPTSFWLDTHTITTVLETPDLVSALASYSESIAESVLVTERSQTAEASSSLFLQIRAAADFYTTNKTLMNSPPDVKVDVILDPFILNVLPRSLAPTGVYIVVVAVVAWFLSGVIARFISSVGQSKPHND</sequence>
<dbReference type="PANTHER" id="PTHR28022">
    <property type="entry name" value="GPI MANNOSYLTRANSFERASE 2 SUBUNIT PGA1"/>
    <property type="match status" value="1"/>
</dbReference>
<feature type="transmembrane region" description="Helical" evidence="1">
    <location>
        <begin position="170"/>
        <end position="191"/>
    </location>
</feature>
<dbReference type="Pfam" id="PF10333">
    <property type="entry name" value="Pga1"/>
    <property type="match status" value="1"/>
</dbReference>
<name>A0A9P4HQR6_9PEZI</name>
<dbReference type="GO" id="GO:0000030">
    <property type="term" value="F:mannosyltransferase activity"/>
    <property type="evidence" value="ECO:0007669"/>
    <property type="project" value="TreeGrafter"/>
</dbReference>